<feature type="chain" id="PRO_5025526929" evidence="2">
    <location>
        <begin position="21"/>
        <end position="276"/>
    </location>
</feature>
<keyword evidence="4" id="KW-1185">Reference proteome</keyword>
<reference evidence="3" key="1">
    <citation type="journal article" date="2020" name="Stud. Mycol.">
        <title>101 Dothideomycetes genomes: a test case for predicting lifestyles and emergence of pathogens.</title>
        <authorList>
            <person name="Haridas S."/>
            <person name="Albert R."/>
            <person name="Binder M."/>
            <person name="Bloem J."/>
            <person name="Labutti K."/>
            <person name="Salamov A."/>
            <person name="Andreopoulos B."/>
            <person name="Baker S."/>
            <person name="Barry K."/>
            <person name="Bills G."/>
            <person name="Bluhm B."/>
            <person name="Cannon C."/>
            <person name="Castanera R."/>
            <person name="Culley D."/>
            <person name="Daum C."/>
            <person name="Ezra D."/>
            <person name="Gonzalez J."/>
            <person name="Henrissat B."/>
            <person name="Kuo A."/>
            <person name="Liang C."/>
            <person name="Lipzen A."/>
            <person name="Lutzoni F."/>
            <person name="Magnuson J."/>
            <person name="Mondo S."/>
            <person name="Nolan M."/>
            <person name="Ohm R."/>
            <person name="Pangilinan J."/>
            <person name="Park H.-J."/>
            <person name="Ramirez L."/>
            <person name="Alfaro M."/>
            <person name="Sun H."/>
            <person name="Tritt A."/>
            <person name="Yoshinaga Y."/>
            <person name="Zwiers L.-H."/>
            <person name="Turgeon B."/>
            <person name="Goodwin S."/>
            <person name="Spatafora J."/>
            <person name="Crous P."/>
            <person name="Grigoriev I."/>
        </authorList>
    </citation>
    <scope>NUCLEOTIDE SEQUENCE</scope>
    <source>
        <strain evidence="3">CBS 109.77</strain>
    </source>
</reference>
<gene>
    <name evidence="3" type="ORF">K505DRAFT_371602</name>
</gene>
<evidence type="ECO:0000256" key="1">
    <source>
        <dbReference type="SAM" id="MobiDB-lite"/>
    </source>
</evidence>
<feature type="signal peptide" evidence="2">
    <location>
        <begin position="1"/>
        <end position="20"/>
    </location>
</feature>
<name>A0A6A6XR32_9PLEO</name>
<dbReference type="EMBL" id="MU001780">
    <property type="protein sequence ID" value="KAF2798623.1"/>
    <property type="molecule type" value="Genomic_DNA"/>
</dbReference>
<accession>A0A6A6XR32</accession>
<feature type="compositionally biased region" description="Low complexity" evidence="1">
    <location>
        <begin position="234"/>
        <end position="245"/>
    </location>
</feature>
<dbReference type="Proteomes" id="UP000799757">
    <property type="component" value="Unassembled WGS sequence"/>
</dbReference>
<dbReference type="OrthoDB" id="3497702at2759"/>
<organism evidence="3 4">
    <name type="scientific">Melanomma pulvis-pyrius CBS 109.77</name>
    <dbReference type="NCBI Taxonomy" id="1314802"/>
    <lineage>
        <taxon>Eukaryota</taxon>
        <taxon>Fungi</taxon>
        <taxon>Dikarya</taxon>
        <taxon>Ascomycota</taxon>
        <taxon>Pezizomycotina</taxon>
        <taxon>Dothideomycetes</taxon>
        <taxon>Pleosporomycetidae</taxon>
        <taxon>Pleosporales</taxon>
        <taxon>Melanommataceae</taxon>
        <taxon>Melanomma</taxon>
    </lineage>
</organism>
<evidence type="ECO:0000256" key="2">
    <source>
        <dbReference type="SAM" id="SignalP"/>
    </source>
</evidence>
<sequence>MKFTTSTILSTSALLATASAAPSTSSTYQLRVSSKNPSIGSSFLSLKNSAVSTEPNALGVWSSGEPRSPYQLTLSTSPSDSRLYELKSAKQTQLMLWGIREAMAFYDAPIGAKVEVREGEGFYNDKFTFLESGADLSLRHAQDFNTSGSDAPTGGAGSWRACKGDSEIDYQMYWYDGSSPLPIKNCEGVQLELIASTPQSTPTAATSATAAAGTFLPGVTAPGATGTSGTFLPGATGNASSTSGSPKQSAFPGSGSKMSIAGALIGMAFGSMALII</sequence>
<dbReference type="AlphaFoldDB" id="A0A6A6XR32"/>
<feature type="region of interest" description="Disordered" evidence="1">
    <location>
        <begin position="226"/>
        <end position="252"/>
    </location>
</feature>
<keyword evidence="2" id="KW-0732">Signal</keyword>
<evidence type="ECO:0000313" key="4">
    <source>
        <dbReference type="Proteomes" id="UP000799757"/>
    </source>
</evidence>
<proteinExistence type="predicted"/>
<evidence type="ECO:0000313" key="3">
    <source>
        <dbReference type="EMBL" id="KAF2798623.1"/>
    </source>
</evidence>
<protein>
    <submittedName>
        <fullName evidence="3">Uncharacterized protein</fullName>
    </submittedName>
</protein>